<comment type="function">
    <text evidence="2">NDH-1 shuttles electrons from NADH, via FMN and iron-sulfur (Fe-S) centers, to quinones in the respiratory chain. Couples the redox reaction to proton translocation (for every two electrons transferred, four hydrogen ions are translocated across the cytoplasmic membrane), and thus conserves the redox energy in a proton gradient.</text>
</comment>
<dbReference type="RefSeq" id="WP_081151841.1">
    <property type="nucleotide sequence ID" value="NZ_LVYD01000058.1"/>
</dbReference>
<organism evidence="4 5">
    <name type="scientific">Niastella vici</name>
    <dbReference type="NCBI Taxonomy" id="1703345"/>
    <lineage>
        <taxon>Bacteria</taxon>
        <taxon>Pseudomonadati</taxon>
        <taxon>Bacteroidota</taxon>
        <taxon>Chitinophagia</taxon>
        <taxon>Chitinophagales</taxon>
        <taxon>Chitinophagaceae</taxon>
        <taxon>Niastella</taxon>
    </lineage>
</organism>
<dbReference type="OrthoDB" id="1078059at2"/>
<dbReference type="Proteomes" id="UP000192796">
    <property type="component" value="Unassembled WGS sequence"/>
</dbReference>
<feature type="region of interest" description="Disordered" evidence="3">
    <location>
        <begin position="183"/>
        <end position="202"/>
    </location>
</feature>
<evidence type="ECO:0000313" key="5">
    <source>
        <dbReference type="Proteomes" id="UP000192796"/>
    </source>
</evidence>
<gene>
    <name evidence="4" type="ORF">A3860_06055</name>
</gene>
<accession>A0A1V9FSJ0</accession>
<dbReference type="GO" id="GO:0005886">
    <property type="term" value="C:plasma membrane"/>
    <property type="evidence" value="ECO:0007669"/>
    <property type="project" value="UniProtKB-SubCell"/>
</dbReference>
<dbReference type="PANTHER" id="PTHR33269">
    <property type="entry name" value="NADH-UBIQUINONE OXIDOREDUCTASE CHAIN 6"/>
    <property type="match status" value="1"/>
</dbReference>
<evidence type="ECO:0000313" key="4">
    <source>
        <dbReference type="EMBL" id="OQP61271.1"/>
    </source>
</evidence>
<feature type="transmembrane region" description="Helical" evidence="2">
    <location>
        <begin position="55"/>
        <end position="77"/>
    </location>
</feature>
<evidence type="ECO:0000256" key="1">
    <source>
        <dbReference type="ARBA" id="ARBA00005698"/>
    </source>
</evidence>
<keyword evidence="2" id="KW-1133">Transmembrane helix</keyword>
<keyword evidence="2" id="KW-0472">Membrane</keyword>
<keyword evidence="2" id="KW-0874">Quinone</keyword>
<keyword evidence="2" id="KW-1003">Cell membrane</keyword>
<dbReference type="STRING" id="1703345.A3860_06055"/>
<feature type="transmembrane region" description="Helical" evidence="2">
    <location>
        <begin position="148"/>
        <end position="168"/>
    </location>
</feature>
<comment type="caution">
    <text evidence="4">The sequence shown here is derived from an EMBL/GenBank/DDBJ whole genome shotgun (WGS) entry which is preliminary data.</text>
</comment>
<feature type="transmembrane region" description="Helical" evidence="2">
    <location>
        <begin position="89"/>
        <end position="110"/>
    </location>
</feature>
<dbReference type="EC" id="7.1.1.-" evidence="2"/>
<keyword evidence="2" id="KW-0520">NAD</keyword>
<feature type="transmembrane region" description="Helical" evidence="2">
    <location>
        <begin position="32"/>
        <end position="49"/>
    </location>
</feature>
<dbReference type="Gene3D" id="1.20.120.1200">
    <property type="entry name" value="NADH-ubiquinone/plastoquinone oxidoreductase chain 6, subunit NuoJ"/>
    <property type="match status" value="1"/>
</dbReference>
<reference evidence="4 5" key="1">
    <citation type="submission" date="2016-03" db="EMBL/GenBank/DDBJ databases">
        <title>Niastella vici sp. nov., isolated from farmland soil.</title>
        <authorList>
            <person name="Chen L."/>
            <person name="Wang D."/>
            <person name="Yang S."/>
            <person name="Wang G."/>
        </authorList>
    </citation>
    <scope>NUCLEOTIDE SEQUENCE [LARGE SCALE GENOMIC DNA]</scope>
    <source>
        <strain evidence="4 5">DJ57</strain>
    </source>
</reference>
<comment type="subcellular location">
    <subcellularLocation>
        <location evidence="2">Cell membrane</location>
        <topology evidence="2">Multi-pass membrane protein</topology>
    </subcellularLocation>
</comment>
<proteinExistence type="inferred from homology"/>
<dbReference type="EMBL" id="LVYD01000058">
    <property type="protein sequence ID" value="OQP61271.1"/>
    <property type="molecule type" value="Genomic_DNA"/>
</dbReference>
<evidence type="ECO:0000256" key="3">
    <source>
        <dbReference type="SAM" id="MobiDB-lite"/>
    </source>
</evidence>
<keyword evidence="5" id="KW-1185">Reference proteome</keyword>
<protein>
    <recommendedName>
        <fullName evidence="2">NADH-quinone oxidoreductase subunit J</fullName>
        <ecNumber evidence="2">7.1.1.-</ecNumber>
    </recommendedName>
</protein>
<sequence length="202" mass="22097">MNGSQIIFYLISAFILGTAVLAVTTSKIFRSAIWLLFSLVGVAALYFWMQVEFVAAVQIIVYVGGVVVLIIFSIFLTQQSGSEMPKPSLKRLLFAVLAVLFGFAFTYNIIAQYGFTPAVVKPFTVPVTAIGEQMLDTKQYGFVLPFEVVSMLLLAAMIGCIVIAMRWAPKGKPVQKPPYPGMNGKSANIPAISKETMEEKIP</sequence>
<dbReference type="AlphaFoldDB" id="A0A1V9FSJ0"/>
<dbReference type="PANTHER" id="PTHR33269:SF17">
    <property type="entry name" value="NADH-UBIQUINONE OXIDOREDUCTASE CHAIN 6"/>
    <property type="match status" value="1"/>
</dbReference>
<dbReference type="Pfam" id="PF00499">
    <property type="entry name" value="Oxidored_q3"/>
    <property type="match status" value="1"/>
</dbReference>
<name>A0A1V9FSJ0_9BACT</name>
<comment type="similarity">
    <text evidence="1 2">Belongs to the complex I subunit 6 family.</text>
</comment>
<evidence type="ECO:0000256" key="2">
    <source>
        <dbReference type="RuleBase" id="RU004429"/>
    </source>
</evidence>
<dbReference type="GO" id="GO:0048038">
    <property type="term" value="F:quinone binding"/>
    <property type="evidence" value="ECO:0007669"/>
    <property type="project" value="UniProtKB-UniRule"/>
</dbReference>
<dbReference type="InterPro" id="IPR001457">
    <property type="entry name" value="NADH_UbQ/plastoQ_OxRdtase_su6"/>
</dbReference>
<dbReference type="InterPro" id="IPR042106">
    <property type="entry name" value="Nuo/plastoQ_OxRdtase_6_NuoJ"/>
</dbReference>
<dbReference type="GO" id="GO:0008137">
    <property type="term" value="F:NADH dehydrogenase (ubiquinone) activity"/>
    <property type="evidence" value="ECO:0007669"/>
    <property type="project" value="UniProtKB-UniRule"/>
</dbReference>
<keyword evidence="2" id="KW-0812">Transmembrane</keyword>
<feature type="transmembrane region" description="Helical" evidence="2">
    <location>
        <begin position="6"/>
        <end position="25"/>
    </location>
</feature>
<comment type="catalytic activity">
    <reaction evidence="2">
        <text>a quinone + NADH + 5 H(+)(in) = a quinol + NAD(+) + 4 H(+)(out)</text>
        <dbReference type="Rhea" id="RHEA:57888"/>
        <dbReference type="ChEBI" id="CHEBI:15378"/>
        <dbReference type="ChEBI" id="CHEBI:24646"/>
        <dbReference type="ChEBI" id="CHEBI:57540"/>
        <dbReference type="ChEBI" id="CHEBI:57945"/>
        <dbReference type="ChEBI" id="CHEBI:132124"/>
    </reaction>
</comment>